<dbReference type="AlphaFoldDB" id="A0A3Q0IKM8"/>
<evidence type="ECO:0000256" key="2">
    <source>
        <dbReference type="ARBA" id="ARBA00023239"/>
    </source>
</evidence>
<dbReference type="InterPro" id="IPR032628">
    <property type="entry name" value="AC_N"/>
</dbReference>
<feature type="transmembrane region" description="Helical" evidence="3">
    <location>
        <begin position="112"/>
        <end position="138"/>
    </location>
</feature>
<dbReference type="GO" id="GO:0004016">
    <property type="term" value="F:adenylate cyclase activity"/>
    <property type="evidence" value="ECO:0007669"/>
    <property type="project" value="TreeGrafter"/>
</dbReference>
<protein>
    <submittedName>
        <fullName evidence="6">Adenylate cyclase type 2-like</fullName>
    </submittedName>
</protein>
<dbReference type="STRING" id="121845.A0A3Q0IKM8"/>
<dbReference type="RefSeq" id="XP_026676794.1">
    <property type="nucleotide sequence ID" value="XM_026820993.1"/>
</dbReference>
<dbReference type="Pfam" id="PF16214">
    <property type="entry name" value="AC_N"/>
    <property type="match status" value="1"/>
</dbReference>
<dbReference type="GO" id="GO:0000166">
    <property type="term" value="F:nucleotide binding"/>
    <property type="evidence" value="ECO:0007669"/>
    <property type="project" value="UniProtKB-KW"/>
</dbReference>
<feature type="transmembrane region" description="Helical" evidence="3">
    <location>
        <begin position="47"/>
        <end position="67"/>
    </location>
</feature>
<keyword evidence="3" id="KW-0812">Transmembrane</keyword>
<dbReference type="KEGG" id="dci:103505739"/>
<dbReference type="GO" id="GO:0005886">
    <property type="term" value="C:plasma membrane"/>
    <property type="evidence" value="ECO:0007669"/>
    <property type="project" value="TreeGrafter"/>
</dbReference>
<gene>
    <name evidence="6" type="primary">LOC103505739</name>
</gene>
<reference evidence="6" key="1">
    <citation type="submission" date="2025-08" db="UniProtKB">
        <authorList>
            <consortium name="RefSeq"/>
        </authorList>
    </citation>
    <scope>IDENTIFICATION</scope>
</reference>
<dbReference type="PaxDb" id="121845-A0A3Q0IKM8"/>
<dbReference type="GO" id="GO:0006171">
    <property type="term" value="P:cAMP biosynthetic process"/>
    <property type="evidence" value="ECO:0007669"/>
    <property type="project" value="TreeGrafter"/>
</dbReference>
<keyword evidence="5" id="KW-1185">Reference proteome</keyword>
<dbReference type="GeneID" id="103505739"/>
<proteinExistence type="predicted"/>
<name>A0A3Q0IKM8_DIACI</name>
<evidence type="ECO:0000313" key="6">
    <source>
        <dbReference type="RefSeq" id="XP_026676794.1"/>
    </source>
</evidence>
<feature type="transmembrane region" description="Helical" evidence="3">
    <location>
        <begin position="20"/>
        <end position="41"/>
    </location>
</feature>
<feature type="transmembrane region" description="Helical" evidence="3">
    <location>
        <begin position="150"/>
        <end position="169"/>
    </location>
</feature>
<evidence type="ECO:0000259" key="4">
    <source>
        <dbReference type="Pfam" id="PF16214"/>
    </source>
</evidence>
<evidence type="ECO:0000256" key="3">
    <source>
        <dbReference type="SAM" id="Phobius"/>
    </source>
</evidence>
<organism evidence="5 6">
    <name type="scientific">Diaphorina citri</name>
    <name type="common">Asian citrus psyllid</name>
    <dbReference type="NCBI Taxonomy" id="121845"/>
    <lineage>
        <taxon>Eukaryota</taxon>
        <taxon>Metazoa</taxon>
        <taxon>Ecdysozoa</taxon>
        <taxon>Arthropoda</taxon>
        <taxon>Hexapoda</taxon>
        <taxon>Insecta</taxon>
        <taxon>Pterygota</taxon>
        <taxon>Neoptera</taxon>
        <taxon>Paraneoptera</taxon>
        <taxon>Hemiptera</taxon>
        <taxon>Sternorrhyncha</taxon>
        <taxon>Psylloidea</taxon>
        <taxon>Psyllidae</taxon>
        <taxon>Diaphorininae</taxon>
        <taxon>Diaphorina</taxon>
    </lineage>
</organism>
<dbReference type="PANTHER" id="PTHR45627">
    <property type="entry name" value="ADENYLATE CYCLASE TYPE 1"/>
    <property type="match status" value="1"/>
</dbReference>
<feature type="domain" description="Adenylate cyclase N-terminal" evidence="4">
    <location>
        <begin position="2"/>
        <end position="225"/>
    </location>
</feature>
<feature type="transmembrane region" description="Helical" evidence="3">
    <location>
        <begin position="74"/>
        <end position="106"/>
    </location>
</feature>
<evidence type="ECO:0000256" key="1">
    <source>
        <dbReference type="ARBA" id="ARBA00022741"/>
    </source>
</evidence>
<keyword evidence="2" id="KW-0456">Lyase</keyword>
<sequence>MENLERLHGKYCERLKHALFRSLVCVSSAACLLILAMYLILADEIQLDQVLVLAVLNLLLLLLLGLSHTSNARLLLLLSALLISILYTSALSLASHVTVLVVWLLVMATHTMLPVSLCVAGGLGGGLIGGFVGFVYACEFYGLEFSYERLASDILFLLAAKVTGIYYRLMTERTHQKTFEGTKTCIESRVKLECEREQQEQLLLSVIPAYIAAEVKRSIMLKMADACQDISNKQTSFHEMYVQRHNNVRSTPLFKSPEA</sequence>
<dbReference type="PANTHER" id="PTHR45627:SF12">
    <property type="entry name" value="ADENYLATE CYCLASE TYPE 2"/>
    <property type="match status" value="1"/>
</dbReference>
<dbReference type="GO" id="GO:0007189">
    <property type="term" value="P:adenylate cyclase-activating G protein-coupled receptor signaling pathway"/>
    <property type="evidence" value="ECO:0007669"/>
    <property type="project" value="TreeGrafter"/>
</dbReference>
<dbReference type="Proteomes" id="UP000079169">
    <property type="component" value="Unplaced"/>
</dbReference>
<accession>A0A3Q0IKM8</accession>
<evidence type="ECO:0000313" key="5">
    <source>
        <dbReference type="Proteomes" id="UP000079169"/>
    </source>
</evidence>
<keyword evidence="1" id="KW-0547">Nucleotide-binding</keyword>
<keyword evidence="3" id="KW-1133">Transmembrane helix</keyword>
<dbReference type="GO" id="GO:0007193">
    <property type="term" value="P:adenylate cyclase-inhibiting G protein-coupled receptor signaling pathway"/>
    <property type="evidence" value="ECO:0007669"/>
    <property type="project" value="TreeGrafter"/>
</dbReference>
<keyword evidence="3" id="KW-0472">Membrane</keyword>